<dbReference type="InterPro" id="IPR014284">
    <property type="entry name" value="RNA_pol_sigma-70_dom"/>
</dbReference>
<sequence>MTTREFENFLIQISARLFGFVKRYLPLEESEDALQEISVKIWEKRGRLSKMEKPEAYCFRMARNYCLKKLMRQEPFLPIDSIIENNLQGFDSGIIQLEYSETEALLFRCIDRLPIRQKEVMYMKCVDGMEYPEIATVTGLKPEHVRVLLSRARKEMKATLEKYYKHEARKRTVV</sequence>
<evidence type="ECO:0000313" key="9">
    <source>
        <dbReference type="Proteomes" id="UP001348817"/>
    </source>
</evidence>
<dbReference type="Proteomes" id="UP001348817">
    <property type="component" value="Chromosome"/>
</dbReference>
<dbReference type="InterPro" id="IPR039425">
    <property type="entry name" value="RNA_pol_sigma-70-like"/>
</dbReference>
<dbReference type="SUPFAM" id="SSF88659">
    <property type="entry name" value="Sigma3 and sigma4 domains of RNA polymerase sigma factors"/>
    <property type="match status" value="1"/>
</dbReference>
<evidence type="ECO:0000256" key="1">
    <source>
        <dbReference type="ARBA" id="ARBA00010641"/>
    </source>
</evidence>
<dbReference type="InterPro" id="IPR007627">
    <property type="entry name" value="RNA_pol_sigma70_r2"/>
</dbReference>
<feature type="domain" description="RNA polymerase sigma-70 region 2" evidence="6">
    <location>
        <begin position="16"/>
        <end position="73"/>
    </location>
</feature>
<evidence type="ECO:0000256" key="2">
    <source>
        <dbReference type="ARBA" id="ARBA00023015"/>
    </source>
</evidence>
<dbReference type="InterPro" id="IPR036388">
    <property type="entry name" value="WH-like_DNA-bd_sf"/>
</dbReference>
<evidence type="ECO:0000313" key="8">
    <source>
        <dbReference type="EMBL" id="BDD08032.1"/>
    </source>
</evidence>
<evidence type="ECO:0000256" key="5">
    <source>
        <dbReference type="ARBA" id="ARBA00023163"/>
    </source>
</evidence>
<dbReference type="InterPro" id="IPR013249">
    <property type="entry name" value="RNA_pol_sigma70_r4_t2"/>
</dbReference>
<evidence type="ECO:0000259" key="7">
    <source>
        <dbReference type="Pfam" id="PF08281"/>
    </source>
</evidence>
<dbReference type="GO" id="GO:0006352">
    <property type="term" value="P:DNA-templated transcription initiation"/>
    <property type="evidence" value="ECO:0007669"/>
    <property type="project" value="InterPro"/>
</dbReference>
<keyword evidence="3" id="KW-0731">Sigma factor</keyword>
<keyword evidence="2" id="KW-0805">Transcription regulation</keyword>
<keyword evidence="8" id="KW-0240">DNA-directed RNA polymerase</keyword>
<gene>
    <name evidence="8" type="ORF">FUAX_04640</name>
</gene>
<protein>
    <submittedName>
        <fullName evidence="8">DNA-directed RNA polymerase sigma-70 factor</fullName>
    </submittedName>
</protein>
<keyword evidence="5" id="KW-0804">Transcription</keyword>
<dbReference type="NCBIfam" id="TIGR02937">
    <property type="entry name" value="sigma70-ECF"/>
    <property type="match status" value="1"/>
</dbReference>
<dbReference type="PANTHER" id="PTHR43133:SF8">
    <property type="entry name" value="RNA POLYMERASE SIGMA FACTOR HI_1459-RELATED"/>
    <property type="match status" value="1"/>
</dbReference>
<dbReference type="Pfam" id="PF04542">
    <property type="entry name" value="Sigma70_r2"/>
    <property type="match status" value="1"/>
</dbReference>
<feature type="domain" description="RNA polymerase sigma factor 70 region 4 type 2" evidence="7">
    <location>
        <begin position="106"/>
        <end position="156"/>
    </location>
</feature>
<evidence type="ECO:0000256" key="4">
    <source>
        <dbReference type="ARBA" id="ARBA00023125"/>
    </source>
</evidence>
<dbReference type="GO" id="GO:0016987">
    <property type="term" value="F:sigma factor activity"/>
    <property type="evidence" value="ECO:0007669"/>
    <property type="project" value="UniProtKB-KW"/>
</dbReference>
<evidence type="ECO:0000259" key="6">
    <source>
        <dbReference type="Pfam" id="PF04542"/>
    </source>
</evidence>
<keyword evidence="4" id="KW-0238">DNA-binding</keyword>
<dbReference type="GO" id="GO:0000428">
    <property type="term" value="C:DNA-directed RNA polymerase complex"/>
    <property type="evidence" value="ECO:0007669"/>
    <property type="project" value="UniProtKB-KW"/>
</dbReference>
<evidence type="ECO:0000256" key="3">
    <source>
        <dbReference type="ARBA" id="ARBA00023082"/>
    </source>
</evidence>
<dbReference type="RefSeq" id="WP_338393321.1">
    <property type="nucleotide sequence ID" value="NZ_AP025314.1"/>
</dbReference>
<organism evidence="8 9">
    <name type="scientific">Fulvitalea axinellae</name>
    <dbReference type="NCBI Taxonomy" id="1182444"/>
    <lineage>
        <taxon>Bacteria</taxon>
        <taxon>Pseudomonadati</taxon>
        <taxon>Bacteroidota</taxon>
        <taxon>Cytophagia</taxon>
        <taxon>Cytophagales</taxon>
        <taxon>Persicobacteraceae</taxon>
        <taxon>Fulvitalea</taxon>
    </lineage>
</organism>
<dbReference type="Pfam" id="PF08281">
    <property type="entry name" value="Sigma70_r4_2"/>
    <property type="match status" value="1"/>
</dbReference>
<dbReference type="PANTHER" id="PTHR43133">
    <property type="entry name" value="RNA POLYMERASE ECF-TYPE SIGMA FACTO"/>
    <property type="match status" value="1"/>
</dbReference>
<dbReference type="AlphaFoldDB" id="A0AAU9CRN1"/>
<dbReference type="CDD" id="cd06171">
    <property type="entry name" value="Sigma70_r4"/>
    <property type="match status" value="1"/>
</dbReference>
<comment type="similarity">
    <text evidence="1">Belongs to the sigma-70 factor family. ECF subfamily.</text>
</comment>
<keyword evidence="9" id="KW-1185">Reference proteome</keyword>
<dbReference type="InterPro" id="IPR013324">
    <property type="entry name" value="RNA_pol_sigma_r3/r4-like"/>
</dbReference>
<proteinExistence type="inferred from homology"/>
<accession>A0AAU9CRN1</accession>
<dbReference type="KEGG" id="fax:FUAX_04640"/>
<dbReference type="GO" id="GO:0003677">
    <property type="term" value="F:DNA binding"/>
    <property type="evidence" value="ECO:0007669"/>
    <property type="project" value="UniProtKB-KW"/>
</dbReference>
<dbReference type="Gene3D" id="1.10.1740.10">
    <property type="match status" value="1"/>
</dbReference>
<name>A0AAU9CRN1_9BACT</name>
<dbReference type="InterPro" id="IPR013325">
    <property type="entry name" value="RNA_pol_sigma_r2"/>
</dbReference>
<dbReference type="SUPFAM" id="SSF88946">
    <property type="entry name" value="Sigma2 domain of RNA polymerase sigma factors"/>
    <property type="match status" value="1"/>
</dbReference>
<dbReference type="EMBL" id="AP025314">
    <property type="protein sequence ID" value="BDD08032.1"/>
    <property type="molecule type" value="Genomic_DNA"/>
</dbReference>
<dbReference type="Gene3D" id="1.10.10.10">
    <property type="entry name" value="Winged helix-like DNA-binding domain superfamily/Winged helix DNA-binding domain"/>
    <property type="match status" value="1"/>
</dbReference>
<reference evidence="8 9" key="1">
    <citation type="submission" date="2021-12" db="EMBL/GenBank/DDBJ databases">
        <title>Genome sequencing of bacteria with rrn-lacking chromosome and rrn-plasmid.</title>
        <authorList>
            <person name="Anda M."/>
            <person name="Iwasaki W."/>
        </authorList>
    </citation>
    <scope>NUCLEOTIDE SEQUENCE [LARGE SCALE GENOMIC DNA]</scope>
    <source>
        <strain evidence="8 9">DSM 100852</strain>
    </source>
</reference>